<dbReference type="EMBL" id="CP001359">
    <property type="protein sequence ID" value="ACL67440.1"/>
    <property type="molecule type" value="Genomic_DNA"/>
</dbReference>
<protein>
    <submittedName>
        <fullName evidence="5">TRAP dicarboxylate transporter-DctP subunit</fullName>
    </submittedName>
</protein>
<evidence type="ECO:0000256" key="4">
    <source>
        <dbReference type="SAM" id="SignalP"/>
    </source>
</evidence>
<evidence type="ECO:0000313" key="6">
    <source>
        <dbReference type="Proteomes" id="UP000007089"/>
    </source>
</evidence>
<keyword evidence="3 4" id="KW-0732">Signal</keyword>
<evidence type="ECO:0000256" key="3">
    <source>
        <dbReference type="ARBA" id="ARBA00022729"/>
    </source>
</evidence>
<feature type="chain" id="PRO_5002875229" evidence="4">
    <location>
        <begin position="20"/>
        <end position="332"/>
    </location>
</feature>
<dbReference type="GO" id="GO:0055085">
    <property type="term" value="P:transmembrane transport"/>
    <property type="evidence" value="ECO:0007669"/>
    <property type="project" value="InterPro"/>
</dbReference>
<dbReference type="NCBIfam" id="NF037995">
    <property type="entry name" value="TRAP_S1"/>
    <property type="match status" value="1"/>
</dbReference>
<organism evidence="5 6">
    <name type="scientific">Anaeromyxobacter dehalogenans (strain ATCC BAA-258 / DSM 21875 / 2CP-1)</name>
    <dbReference type="NCBI Taxonomy" id="455488"/>
    <lineage>
        <taxon>Bacteria</taxon>
        <taxon>Pseudomonadati</taxon>
        <taxon>Myxococcota</taxon>
        <taxon>Myxococcia</taxon>
        <taxon>Myxococcales</taxon>
        <taxon>Cystobacterineae</taxon>
        <taxon>Anaeromyxobacteraceae</taxon>
        <taxon>Anaeromyxobacter</taxon>
    </lineage>
</organism>
<dbReference type="CDD" id="cd13670">
    <property type="entry name" value="PBP2_TRAP_Tp0957_like"/>
    <property type="match status" value="1"/>
</dbReference>
<dbReference type="PANTHER" id="PTHR33376:SF7">
    <property type="entry name" value="C4-DICARBOXYLATE-BINDING PROTEIN DCTB"/>
    <property type="match status" value="1"/>
</dbReference>
<dbReference type="HOGENOM" id="CLU_036176_6_0_7"/>
<keyword evidence="6" id="KW-1185">Reference proteome</keyword>
<feature type="signal peptide" evidence="4">
    <location>
        <begin position="1"/>
        <end position="19"/>
    </location>
</feature>
<gene>
    <name evidence="5" type="ordered locus">A2cp1_4122</name>
</gene>
<evidence type="ECO:0000256" key="1">
    <source>
        <dbReference type="ARBA" id="ARBA00009023"/>
    </source>
</evidence>
<dbReference type="PANTHER" id="PTHR33376">
    <property type="match status" value="1"/>
</dbReference>
<accession>B8J9Q2</accession>
<name>B8J9Q2_ANAD2</name>
<dbReference type="KEGG" id="acp:A2cp1_4122"/>
<dbReference type="InterPro" id="IPR018389">
    <property type="entry name" value="DctP_fam"/>
</dbReference>
<dbReference type="RefSeq" id="WP_015935159.1">
    <property type="nucleotide sequence ID" value="NC_011891.1"/>
</dbReference>
<dbReference type="Proteomes" id="UP000007089">
    <property type="component" value="Chromosome"/>
</dbReference>
<reference evidence="5" key="1">
    <citation type="submission" date="2009-01" db="EMBL/GenBank/DDBJ databases">
        <title>Complete sequence of Anaeromyxobacter dehalogenans 2CP-1.</title>
        <authorList>
            <consortium name="US DOE Joint Genome Institute"/>
            <person name="Lucas S."/>
            <person name="Copeland A."/>
            <person name="Lapidus A."/>
            <person name="Glavina del Rio T."/>
            <person name="Dalin E."/>
            <person name="Tice H."/>
            <person name="Bruce D."/>
            <person name="Goodwin L."/>
            <person name="Pitluck S."/>
            <person name="Saunders E."/>
            <person name="Brettin T."/>
            <person name="Detter J.C."/>
            <person name="Han C."/>
            <person name="Larimer F."/>
            <person name="Land M."/>
            <person name="Hauser L."/>
            <person name="Kyrpides N."/>
            <person name="Ovchinnikova G."/>
            <person name="Beliaev A.S."/>
            <person name="Richardson P."/>
        </authorList>
    </citation>
    <scope>NUCLEOTIDE SEQUENCE</scope>
    <source>
        <strain evidence="5">2CP-1</strain>
    </source>
</reference>
<dbReference type="Pfam" id="PF03480">
    <property type="entry name" value="DctP"/>
    <property type="match status" value="1"/>
</dbReference>
<evidence type="ECO:0000256" key="2">
    <source>
        <dbReference type="ARBA" id="ARBA00022448"/>
    </source>
</evidence>
<evidence type="ECO:0000313" key="5">
    <source>
        <dbReference type="EMBL" id="ACL67440.1"/>
    </source>
</evidence>
<dbReference type="Gene3D" id="3.40.190.170">
    <property type="entry name" value="Bacterial extracellular solute-binding protein, family 7"/>
    <property type="match status" value="1"/>
</dbReference>
<dbReference type="AlphaFoldDB" id="B8J9Q2"/>
<sequence length="332" mass="36034">MKKLLLAALLAALAPAARAQNVVIKLGTLAPQGSTWHEILKEMAQRWEQASGGQVKLRIYAGGAQGSEGDMVRKMGIGQLQGAAISNVGMHDVIPEPQALSVPFLFEDQAQMECAFAKMRPQLEAALERRGLIALQWSRIGAIHLFCSSAHRSPADMANAKIWAWEGDPKSVEAFRAAGLKPVVLSSNDIVPSLQTGMIDCIPNVPLYVLTARLHEKASHMMDLPWSWMMGATLVRKDAWEKIPADTRAKLVAIAKELGEKVDVEVKRLNTDAVTAMQKQGLQVEKGDPAAWRTAMEKTWQVVRGGVVPAAFFDEVKAARDACKAGGAAKKK</sequence>
<proteinExistence type="inferred from homology"/>
<dbReference type="InterPro" id="IPR038404">
    <property type="entry name" value="TRAP_DctP_sf"/>
</dbReference>
<keyword evidence="2" id="KW-0813">Transport</keyword>
<comment type="similarity">
    <text evidence="1">Belongs to the bacterial solute-binding protein 7 family.</text>
</comment>